<comment type="similarity">
    <text evidence="1">Belongs to the DadA oxidoreductase family.</text>
</comment>
<dbReference type="PANTHER" id="PTHR13847">
    <property type="entry name" value="SARCOSINE DEHYDROGENASE-RELATED"/>
    <property type="match status" value="1"/>
</dbReference>
<dbReference type="RefSeq" id="WP_024004322.1">
    <property type="nucleotide sequence ID" value="NZ_KI650979.1"/>
</dbReference>
<dbReference type="Pfam" id="PF01266">
    <property type="entry name" value="DAO"/>
    <property type="match status" value="1"/>
</dbReference>
<dbReference type="STRING" id="1424334.W822_06690"/>
<evidence type="ECO:0000313" key="5">
    <source>
        <dbReference type="Proteomes" id="UP000018733"/>
    </source>
</evidence>
<proteinExistence type="inferred from homology"/>
<dbReference type="Gene3D" id="3.50.50.60">
    <property type="entry name" value="FAD/NAD(P)-binding domain"/>
    <property type="match status" value="2"/>
</dbReference>
<evidence type="ECO:0000313" key="4">
    <source>
        <dbReference type="EMBL" id="ETF02542.1"/>
    </source>
</evidence>
<evidence type="ECO:0000259" key="3">
    <source>
        <dbReference type="Pfam" id="PF01266"/>
    </source>
</evidence>
<dbReference type="GO" id="GO:0055130">
    <property type="term" value="P:D-alanine catabolic process"/>
    <property type="evidence" value="ECO:0007669"/>
    <property type="project" value="TreeGrafter"/>
</dbReference>
<dbReference type="HOGENOM" id="CLU_007884_4_3_4"/>
<dbReference type="PANTHER" id="PTHR13847:SF280">
    <property type="entry name" value="D-AMINO ACID DEHYDROGENASE"/>
    <property type="match status" value="1"/>
</dbReference>
<feature type="domain" description="FAD dependent oxidoreductase" evidence="3">
    <location>
        <begin position="23"/>
        <end position="417"/>
    </location>
</feature>
<sequence length="448" mass="48731">MNAFPFSENDPIVYAAPPPKSSDVVIIGGGIIGITTALYLAQHNQSVTVLEKGRVAAEQSSRNWGWIRKQGRDEDELPIMIEAARLWPQLAQECGEEIGLRQTGVTYLASSDKEMAEFEAFMQIAAVHDLDTRILNPGDVSKQIKNMTGTFKGAMITPSDMRAEPSLAVPALARLARSKGVRIIENCAARMLDIAAGRTAGVWSEQGHIATSAVVLAGGAWSSLFLRKHDITIPQLSVKATVAATQPMPEFHDGAAVEKHIAFRRRLDGGYTLAPAGSHRLYLGPDAFRHAAKYFPALRADPLGTRYAFRAPPGYPDGWTTPRDWTPDVPGPFEKMRVLNPAPDVSDLKSIAHGFQRLFPQAGEVRFQKCWAGMIDIMPDTVPIVDWVPTHPGLLVATGMSGHGFGIGPGMGRVISNLILGNETGYNLHRFRFSRFTDGSAIRLGTSL</sequence>
<accession>V8QSG0</accession>
<dbReference type="GO" id="GO:0008718">
    <property type="term" value="F:D-amino-acid dehydrogenase activity"/>
    <property type="evidence" value="ECO:0007669"/>
    <property type="project" value="TreeGrafter"/>
</dbReference>
<name>V8QSG0_9BURK</name>
<keyword evidence="5" id="KW-1185">Reference proteome</keyword>
<reference evidence="4 5" key="1">
    <citation type="journal article" date="2014" name="Genome Announc.">
        <title>Draft Genome Sequence of Advenella kashmirensis Strain W13003, a Polycyclic Aromatic Hydrocarbon-Degrading Bacterium.</title>
        <authorList>
            <person name="Wang X."/>
            <person name="Jin D."/>
            <person name="Zhou L."/>
            <person name="Wu L."/>
            <person name="An W."/>
            <person name="Zhao L."/>
        </authorList>
    </citation>
    <scope>NUCLEOTIDE SEQUENCE [LARGE SCALE GENOMIC DNA]</scope>
    <source>
        <strain evidence="4 5">W13003</strain>
    </source>
</reference>
<dbReference type="GO" id="GO:0005737">
    <property type="term" value="C:cytoplasm"/>
    <property type="evidence" value="ECO:0007669"/>
    <property type="project" value="TreeGrafter"/>
</dbReference>
<dbReference type="PATRIC" id="fig|1424334.3.peg.1335"/>
<dbReference type="InterPro" id="IPR006076">
    <property type="entry name" value="FAD-dep_OxRdtase"/>
</dbReference>
<dbReference type="GO" id="GO:0005886">
    <property type="term" value="C:plasma membrane"/>
    <property type="evidence" value="ECO:0007669"/>
    <property type="project" value="TreeGrafter"/>
</dbReference>
<dbReference type="EMBL" id="AYXT01000009">
    <property type="protein sequence ID" value="ETF02542.1"/>
    <property type="molecule type" value="Genomic_DNA"/>
</dbReference>
<evidence type="ECO:0000256" key="1">
    <source>
        <dbReference type="ARBA" id="ARBA00009410"/>
    </source>
</evidence>
<dbReference type="eggNOG" id="COG0665">
    <property type="taxonomic scope" value="Bacteria"/>
</dbReference>
<protein>
    <submittedName>
        <fullName evidence="4">AgaE protein</fullName>
    </submittedName>
</protein>
<dbReference type="Gene3D" id="3.30.9.10">
    <property type="entry name" value="D-Amino Acid Oxidase, subunit A, domain 2"/>
    <property type="match status" value="1"/>
</dbReference>
<comment type="caution">
    <text evidence="4">The sequence shown here is derived from an EMBL/GenBank/DDBJ whole genome shotgun (WGS) entry which is preliminary data.</text>
</comment>
<organism evidence="4 5">
    <name type="scientific">Advenella kashmirensis W13003</name>
    <dbReference type="NCBI Taxonomy" id="1424334"/>
    <lineage>
        <taxon>Bacteria</taxon>
        <taxon>Pseudomonadati</taxon>
        <taxon>Pseudomonadota</taxon>
        <taxon>Betaproteobacteria</taxon>
        <taxon>Burkholderiales</taxon>
        <taxon>Alcaligenaceae</taxon>
    </lineage>
</organism>
<gene>
    <name evidence="4" type="ORF">W822_06690</name>
</gene>
<dbReference type="Proteomes" id="UP000018733">
    <property type="component" value="Unassembled WGS sequence"/>
</dbReference>
<dbReference type="InterPro" id="IPR036188">
    <property type="entry name" value="FAD/NAD-bd_sf"/>
</dbReference>
<dbReference type="SUPFAM" id="SSF51905">
    <property type="entry name" value="FAD/NAD(P)-binding domain"/>
    <property type="match status" value="1"/>
</dbReference>
<dbReference type="AlphaFoldDB" id="V8QSG0"/>
<keyword evidence="2" id="KW-0560">Oxidoreductase</keyword>
<evidence type="ECO:0000256" key="2">
    <source>
        <dbReference type="ARBA" id="ARBA00023002"/>
    </source>
</evidence>
<dbReference type="OrthoDB" id="9815989at2"/>